<reference evidence="2" key="2">
    <citation type="submission" date="2019-07" db="EMBL/GenBank/DDBJ databases">
        <authorList>
            <person name="Yang Y."/>
            <person name="Bocs S."/>
            <person name="Baudouin L."/>
        </authorList>
    </citation>
    <scope>NUCLEOTIDE SEQUENCE</scope>
    <source>
        <tissue evidence="2">Spear leaf of Hainan Tall coconut</tissue>
    </source>
</reference>
<feature type="compositionally biased region" description="Basic and acidic residues" evidence="1">
    <location>
        <begin position="9"/>
        <end position="44"/>
    </location>
</feature>
<name>A0A8K0IMM6_COCNU</name>
<feature type="region of interest" description="Disordered" evidence="1">
    <location>
        <begin position="110"/>
        <end position="131"/>
    </location>
</feature>
<gene>
    <name evidence="2" type="ORF">COCNU_10G008870</name>
</gene>
<accession>A0A8K0IMM6</accession>
<dbReference type="AlphaFoldDB" id="A0A8K0IMM6"/>
<keyword evidence="3" id="KW-1185">Reference proteome</keyword>
<evidence type="ECO:0000313" key="3">
    <source>
        <dbReference type="Proteomes" id="UP000797356"/>
    </source>
</evidence>
<sequence length="131" mass="15129">MEPWWRTRGGRDAAKGGAVERRSHDEEREVAETPQRERQQRGEAVETLQRKGPRSNGVAAKEKRWWRYHRGRDRGGERWWRRRKGRGRGGGEATAEGDAMERQMALELWSRGTEEGAAEGERQPWSYGAVA</sequence>
<organism evidence="2 3">
    <name type="scientific">Cocos nucifera</name>
    <name type="common">Coconut palm</name>
    <dbReference type="NCBI Taxonomy" id="13894"/>
    <lineage>
        <taxon>Eukaryota</taxon>
        <taxon>Viridiplantae</taxon>
        <taxon>Streptophyta</taxon>
        <taxon>Embryophyta</taxon>
        <taxon>Tracheophyta</taxon>
        <taxon>Spermatophyta</taxon>
        <taxon>Magnoliopsida</taxon>
        <taxon>Liliopsida</taxon>
        <taxon>Arecaceae</taxon>
        <taxon>Arecoideae</taxon>
        <taxon>Cocoseae</taxon>
        <taxon>Attaleinae</taxon>
        <taxon>Cocos</taxon>
    </lineage>
</organism>
<protein>
    <submittedName>
        <fullName evidence="2">Uncharacterized protein</fullName>
    </submittedName>
</protein>
<proteinExistence type="predicted"/>
<evidence type="ECO:0000256" key="1">
    <source>
        <dbReference type="SAM" id="MobiDB-lite"/>
    </source>
</evidence>
<comment type="caution">
    <text evidence="2">The sequence shown here is derived from an EMBL/GenBank/DDBJ whole genome shotgun (WGS) entry which is preliminary data.</text>
</comment>
<dbReference type="EMBL" id="CM017881">
    <property type="protein sequence ID" value="KAG1362668.1"/>
    <property type="molecule type" value="Genomic_DNA"/>
</dbReference>
<reference evidence="2" key="1">
    <citation type="journal article" date="2017" name="Gigascience">
        <title>The genome draft of coconut (Cocos nucifera).</title>
        <authorList>
            <person name="Xiao Y."/>
            <person name="Xu P."/>
            <person name="Fan H."/>
            <person name="Baudouin L."/>
            <person name="Xia W."/>
            <person name="Bocs S."/>
            <person name="Xu J."/>
            <person name="Li Q."/>
            <person name="Guo A."/>
            <person name="Zhou L."/>
            <person name="Li J."/>
            <person name="Wu Y."/>
            <person name="Ma Z."/>
            <person name="Armero A."/>
            <person name="Issali A.E."/>
            <person name="Liu N."/>
            <person name="Peng M."/>
            <person name="Yang Y."/>
        </authorList>
    </citation>
    <scope>NUCLEOTIDE SEQUENCE</scope>
    <source>
        <tissue evidence="2">Spear leaf of Hainan Tall coconut</tissue>
    </source>
</reference>
<feature type="region of interest" description="Disordered" evidence="1">
    <location>
        <begin position="81"/>
        <end position="100"/>
    </location>
</feature>
<feature type="region of interest" description="Disordered" evidence="1">
    <location>
        <begin position="1"/>
        <end position="61"/>
    </location>
</feature>
<evidence type="ECO:0000313" key="2">
    <source>
        <dbReference type="EMBL" id="KAG1362668.1"/>
    </source>
</evidence>
<dbReference type="Proteomes" id="UP000797356">
    <property type="component" value="Chromosome 10"/>
</dbReference>